<reference evidence="2" key="1">
    <citation type="journal article" date="2020" name="Stud. Mycol.">
        <title>101 Dothideomycetes genomes: a test case for predicting lifestyles and emergence of pathogens.</title>
        <authorList>
            <person name="Haridas S."/>
            <person name="Albert R."/>
            <person name="Binder M."/>
            <person name="Bloem J."/>
            <person name="Labutti K."/>
            <person name="Salamov A."/>
            <person name="Andreopoulos B."/>
            <person name="Baker S."/>
            <person name="Barry K."/>
            <person name="Bills G."/>
            <person name="Bluhm B."/>
            <person name="Cannon C."/>
            <person name="Castanera R."/>
            <person name="Culley D."/>
            <person name="Daum C."/>
            <person name="Ezra D."/>
            <person name="Gonzalez J."/>
            <person name="Henrissat B."/>
            <person name="Kuo A."/>
            <person name="Liang C."/>
            <person name="Lipzen A."/>
            <person name="Lutzoni F."/>
            <person name="Magnuson J."/>
            <person name="Mondo S."/>
            <person name="Nolan M."/>
            <person name="Ohm R."/>
            <person name="Pangilinan J."/>
            <person name="Park H.-J."/>
            <person name="Ramirez L."/>
            <person name="Alfaro M."/>
            <person name="Sun H."/>
            <person name="Tritt A."/>
            <person name="Yoshinaga Y."/>
            <person name="Zwiers L.-H."/>
            <person name="Turgeon B."/>
            <person name="Goodwin S."/>
            <person name="Spatafora J."/>
            <person name="Crous P."/>
            <person name="Grigoriev I."/>
        </authorList>
    </citation>
    <scope>NUCLEOTIDE SEQUENCE</scope>
    <source>
        <strain evidence="2">CBS 627.86</strain>
    </source>
</reference>
<accession>A0A6A5YS68</accession>
<keyword evidence="3" id="KW-1185">Reference proteome</keyword>
<evidence type="ECO:0000313" key="3">
    <source>
        <dbReference type="Proteomes" id="UP000799770"/>
    </source>
</evidence>
<dbReference type="AlphaFoldDB" id="A0A6A5YS68"/>
<evidence type="ECO:0000313" key="2">
    <source>
        <dbReference type="EMBL" id="KAF2109840.1"/>
    </source>
</evidence>
<dbReference type="EMBL" id="ML977340">
    <property type="protein sequence ID" value="KAF2109840.1"/>
    <property type="molecule type" value="Genomic_DNA"/>
</dbReference>
<sequence length="116" mass="11922">MSSRHHIPFPKAFLSLNTPPSKLTAEGVAALELEAAGHNFLSNRPDVARHSSISSVSSSSSTGSVPESPSSIAVDASPVAKQAVATFLALNTKYAAAPIVASPIGVEKSAFLSNKH</sequence>
<dbReference type="Proteomes" id="UP000799770">
    <property type="component" value="Unassembled WGS sequence"/>
</dbReference>
<proteinExistence type="predicted"/>
<dbReference type="OrthoDB" id="3797248at2759"/>
<organism evidence="2 3">
    <name type="scientific">Lophiotrema nucula</name>
    <dbReference type="NCBI Taxonomy" id="690887"/>
    <lineage>
        <taxon>Eukaryota</taxon>
        <taxon>Fungi</taxon>
        <taxon>Dikarya</taxon>
        <taxon>Ascomycota</taxon>
        <taxon>Pezizomycotina</taxon>
        <taxon>Dothideomycetes</taxon>
        <taxon>Pleosporomycetidae</taxon>
        <taxon>Pleosporales</taxon>
        <taxon>Lophiotremataceae</taxon>
        <taxon>Lophiotrema</taxon>
    </lineage>
</organism>
<protein>
    <submittedName>
        <fullName evidence="2">Uncharacterized protein</fullName>
    </submittedName>
</protein>
<name>A0A6A5YS68_9PLEO</name>
<evidence type="ECO:0000256" key="1">
    <source>
        <dbReference type="SAM" id="MobiDB-lite"/>
    </source>
</evidence>
<gene>
    <name evidence="2" type="ORF">BDV96DRAFT_604334</name>
</gene>
<feature type="region of interest" description="Disordered" evidence="1">
    <location>
        <begin position="51"/>
        <end position="72"/>
    </location>
</feature>